<reference evidence="3 6" key="2">
    <citation type="submission" date="2023-11" db="EMBL/GenBank/DDBJ databases">
        <title>MicrobeMod: A computational toolkit for identifying prokaryotic methylation and restriction-modification with nanopore sequencing.</title>
        <authorList>
            <person name="Crits-Christoph A."/>
            <person name="Kang S.C."/>
            <person name="Lee H."/>
            <person name="Ostrov N."/>
        </authorList>
    </citation>
    <scope>NUCLEOTIDE SEQUENCE [LARGE SCALE GENOMIC DNA]</scope>
    <source>
        <strain evidence="3 6">ATCC BAA-571</strain>
    </source>
</reference>
<gene>
    <name evidence="4" type="ORF">SAMN05216575_10111</name>
    <name evidence="3" type="ORF">SIM71_03285</name>
</gene>
<dbReference type="Pfam" id="PF13699">
    <property type="entry name" value="eCIS_core"/>
    <property type="match status" value="1"/>
</dbReference>
<proteinExistence type="predicted"/>
<dbReference type="Proteomes" id="UP001278050">
    <property type="component" value="Unassembled WGS sequence"/>
</dbReference>
<feature type="domain" description="eCIS core" evidence="2">
    <location>
        <begin position="77"/>
        <end position="157"/>
    </location>
</feature>
<dbReference type="AlphaFoldDB" id="A0A1G6SMK2"/>
<feature type="chain" id="PRO_5010343204" evidence="1">
    <location>
        <begin position="24"/>
        <end position="192"/>
    </location>
</feature>
<dbReference type="Proteomes" id="UP000182413">
    <property type="component" value="Unassembled WGS sequence"/>
</dbReference>
<dbReference type="OrthoDB" id="7597153at2"/>
<organism evidence="4 5">
    <name type="scientific">Ectopseudomonas alcaliphila</name>
    <dbReference type="NCBI Taxonomy" id="101564"/>
    <lineage>
        <taxon>Bacteria</taxon>
        <taxon>Pseudomonadati</taxon>
        <taxon>Pseudomonadota</taxon>
        <taxon>Gammaproteobacteria</taxon>
        <taxon>Pseudomonadales</taxon>
        <taxon>Pseudomonadaceae</taxon>
        <taxon>Ectopseudomonas</taxon>
    </lineage>
</organism>
<evidence type="ECO:0000313" key="5">
    <source>
        <dbReference type="Proteomes" id="UP000182413"/>
    </source>
</evidence>
<keyword evidence="1" id="KW-0732">Signal</keyword>
<feature type="signal peptide" evidence="1">
    <location>
        <begin position="1"/>
        <end position="23"/>
    </location>
</feature>
<dbReference type="InterPro" id="IPR025295">
    <property type="entry name" value="eCIS_core_dom"/>
</dbReference>
<evidence type="ECO:0000313" key="4">
    <source>
        <dbReference type="EMBL" id="SDD17345.1"/>
    </source>
</evidence>
<protein>
    <submittedName>
        <fullName evidence="3">DUF4157 domain-containing protein</fullName>
    </submittedName>
</protein>
<dbReference type="EMBL" id="JAWXXP010000001">
    <property type="protein sequence ID" value="MDX5991074.1"/>
    <property type="molecule type" value="Genomic_DNA"/>
</dbReference>
<reference evidence="4 5" key="1">
    <citation type="submission" date="2016-10" db="EMBL/GenBank/DDBJ databases">
        <authorList>
            <person name="de Groot N.N."/>
        </authorList>
    </citation>
    <scope>NUCLEOTIDE SEQUENCE [LARGE SCALE GENOMIC DNA]</scope>
    <source>
        <strain evidence="4 5">JCM 10630</strain>
    </source>
</reference>
<name>A0A1G6SMK2_9GAMM</name>
<sequence length="192" mass="21477">MIADTLCRNALLLLLGAPLAAQAQCPVGQVQVCLGASCLCVPDPVRVREDGLNMAAARLEAWLLQSRQAALRAGIEPIPLMIRAQLAPFYDDALLDEVRFRVGITDEMDAATVMLQNPDVQAVTLVDVVVFRNADAAEQDAALWAHELWHVQQYREWGTDGFARRYTRDFQSVERPAYEMGERVRKALREQK</sequence>
<dbReference type="EMBL" id="FNAE01000001">
    <property type="protein sequence ID" value="SDD17345.1"/>
    <property type="molecule type" value="Genomic_DNA"/>
</dbReference>
<evidence type="ECO:0000259" key="2">
    <source>
        <dbReference type="Pfam" id="PF13699"/>
    </source>
</evidence>
<keyword evidence="6" id="KW-1185">Reference proteome</keyword>
<evidence type="ECO:0000313" key="6">
    <source>
        <dbReference type="Proteomes" id="UP001278050"/>
    </source>
</evidence>
<accession>A0A1G6SMK2</accession>
<evidence type="ECO:0000256" key="1">
    <source>
        <dbReference type="SAM" id="SignalP"/>
    </source>
</evidence>
<dbReference type="RefSeq" id="WP_074674873.1">
    <property type="nucleotide sequence ID" value="NZ_CBCSET010000001.1"/>
</dbReference>
<evidence type="ECO:0000313" key="3">
    <source>
        <dbReference type="EMBL" id="MDX5991074.1"/>
    </source>
</evidence>